<accession>A0A8T1RWG0</accession>
<dbReference type="InterPro" id="IPR016187">
    <property type="entry name" value="CTDL_fold"/>
</dbReference>
<dbReference type="OrthoDB" id="441660at2759"/>
<organism evidence="2 3">
    <name type="scientific">Chelydra serpentina</name>
    <name type="common">Snapping turtle</name>
    <name type="synonym">Testudo serpentina</name>
    <dbReference type="NCBI Taxonomy" id="8475"/>
    <lineage>
        <taxon>Eukaryota</taxon>
        <taxon>Metazoa</taxon>
        <taxon>Chordata</taxon>
        <taxon>Craniata</taxon>
        <taxon>Vertebrata</taxon>
        <taxon>Euteleostomi</taxon>
        <taxon>Archelosauria</taxon>
        <taxon>Testudinata</taxon>
        <taxon>Testudines</taxon>
        <taxon>Cryptodira</taxon>
        <taxon>Durocryptodira</taxon>
        <taxon>Americhelydia</taxon>
        <taxon>Chelydroidea</taxon>
        <taxon>Chelydridae</taxon>
        <taxon>Chelydra</taxon>
    </lineage>
</organism>
<keyword evidence="3" id="KW-1185">Reference proteome</keyword>
<name>A0A8T1RWG0_CHESE</name>
<gene>
    <name evidence="2" type="primary">REG4</name>
    <name evidence="2" type="ORF">G0U57_012173</name>
</gene>
<dbReference type="PROSITE" id="PS50041">
    <property type="entry name" value="C_TYPE_LECTIN_2"/>
    <property type="match status" value="1"/>
</dbReference>
<evidence type="ECO:0000313" key="2">
    <source>
        <dbReference type="EMBL" id="KAG6920938.1"/>
    </source>
</evidence>
<dbReference type="InterPro" id="IPR050111">
    <property type="entry name" value="C-type_lectin/snaclec_domain"/>
</dbReference>
<reference evidence="2 3" key="1">
    <citation type="journal article" date="2020" name="G3 (Bethesda)">
        <title>Draft Genome of the Common Snapping Turtle, Chelydra serpentina, a Model for Phenotypic Plasticity in Reptiles.</title>
        <authorList>
            <person name="Das D."/>
            <person name="Singh S.K."/>
            <person name="Bierstedt J."/>
            <person name="Erickson A."/>
            <person name="Galli G.L.J."/>
            <person name="Crossley D.A. 2nd"/>
            <person name="Rhen T."/>
        </authorList>
    </citation>
    <scope>NUCLEOTIDE SEQUENCE [LARGE SCALE GENOMIC DNA]</scope>
    <source>
        <strain evidence="2">KW</strain>
    </source>
</reference>
<dbReference type="InterPro" id="IPR016186">
    <property type="entry name" value="C-type_lectin-like/link_sf"/>
</dbReference>
<sequence length="128" mass="14316">MTTPDSSAPILFSKTASPRLGPGTRVTPCPSRWLYYSEHCYRFFPEKKTWSAAEMKCQYHHNGAHLASILTEAERDVVASYLAKSGFKDPVWIGLHDPNKVSAQRLLCLWQLRLPLAISQGLCTDPGP</sequence>
<dbReference type="SUPFAM" id="SSF56436">
    <property type="entry name" value="C-type lectin-like"/>
    <property type="match status" value="1"/>
</dbReference>
<dbReference type="AlphaFoldDB" id="A0A8T1RWG0"/>
<dbReference type="Pfam" id="PF00059">
    <property type="entry name" value="Lectin_C"/>
    <property type="match status" value="1"/>
</dbReference>
<protein>
    <submittedName>
        <fullName evidence="2">Regenerating islet-derived family, member 4</fullName>
    </submittedName>
</protein>
<evidence type="ECO:0000313" key="3">
    <source>
        <dbReference type="Proteomes" id="UP000765507"/>
    </source>
</evidence>
<dbReference type="InterPro" id="IPR001304">
    <property type="entry name" value="C-type_lectin-like"/>
</dbReference>
<dbReference type="EMBL" id="JAHGAV010003250">
    <property type="protein sequence ID" value="KAG6920938.1"/>
    <property type="molecule type" value="Genomic_DNA"/>
</dbReference>
<dbReference type="Proteomes" id="UP000765507">
    <property type="component" value="Unassembled WGS sequence"/>
</dbReference>
<comment type="caution">
    <text evidence="2">The sequence shown here is derived from an EMBL/GenBank/DDBJ whole genome shotgun (WGS) entry which is preliminary data.</text>
</comment>
<dbReference type="Gene3D" id="3.10.100.10">
    <property type="entry name" value="Mannose-Binding Protein A, subunit A"/>
    <property type="match status" value="1"/>
</dbReference>
<dbReference type="PANTHER" id="PTHR22803">
    <property type="entry name" value="MANNOSE, PHOSPHOLIPASE, LECTIN RECEPTOR RELATED"/>
    <property type="match status" value="1"/>
</dbReference>
<evidence type="ECO:0000259" key="1">
    <source>
        <dbReference type="PROSITE" id="PS50041"/>
    </source>
</evidence>
<dbReference type="SMART" id="SM00034">
    <property type="entry name" value="CLECT"/>
    <property type="match status" value="1"/>
</dbReference>
<proteinExistence type="predicted"/>
<feature type="domain" description="C-type lectin" evidence="1">
    <location>
        <begin position="36"/>
        <end position="110"/>
    </location>
</feature>